<feature type="transmembrane region" description="Helical" evidence="2">
    <location>
        <begin position="256"/>
        <end position="273"/>
    </location>
</feature>
<keyword evidence="4" id="KW-0378">Hydrolase</keyword>
<keyword evidence="4" id="KW-0645">Protease</keyword>
<feature type="transmembrane region" description="Helical" evidence="2">
    <location>
        <begin position="305"/>
        <end position="323"/>
    </location>
</feature>
<keyword evidence="4" id="KW-0482">Metalloprotease</keyword>
<dbReference type="InterPro" id="IPR003675">
    <property type="entry name" value="Rce1/LyrA-like_dom"/>
</dbReference>
<keyword evidence="5" id="KW-1185">Reference proteome</keyword>
<proteinExistence type="predicted"/>
<reference evidence="4 5" key="1">
    <citation type="submission" date="2022-06" db="EMBL/GenBank/DDBJ databases">
        <title>Dyella sp. Sa strain:Sa Genome sequencing.</title>
        <authorList>
            <person name="Park S."/>
        </authorList>
    </citation>
    <scope>NUCLEOTIDE SEQUENCE [LARGE SCALE GENOMIC DNA]</scope>
    <source>
        <strain evidence="4 5">Sa</strain>
    </source>
</reference>
<feature type="domain" description="CAAX prenyl protease 2/Lysostaphin resistance protein A-like" evidence="3">
    <location>
        <begin position="381"/>
        <end position="451"/>
    </location>
</feature>
<evidence type="ECO:0000313" key="5">
    <source>
        <dbReference type="Proteomes" id="UP001204615"/>
    </source>
</evidence>
<protein>
    <submittedName>
        <fullName evidence="4">CPBP family intramembrane metalloprotease</fullName>
    </submittedName>
</protein>
<feature type="transmembrane region" description="Helical" evidence="2">
    <location>
        <begin position="441"/>
        <end position="464"/>
    </location>
</feature>
<feature type="transmembrane region" description="Helical" evidence="2">
    <location>
        <begin position="280"/>
        <end position="299"/>
    </location>
</feature>
<dbReference type="RefSeq" id="WP_253567301.1">
    <property type="nucleotide sequence ID" value="NZ_JAMZEK010000003.1"/>
</dbReference>
<feature type="transmembrane region" description="Helical" evidence="2">
    <location>
        <begin position="370"/>
        <end position="389"/>
    </location>
</feature>
<feature type="transmembrane region" description="Helical" evidence="2">
    <location>
        <begin position="401"/>
        <end position="421"/>
    </location>
</feature>
<feature type="region of interest" description="Disordered" evidence="1">
    <location>
        <begin position="178"/>
        <end position="201"/>
    </location>
</feature>
<name>A0ABT1FCH5_9GAMM</name>
<keyword evidence="2" id="KW-1133">Transmembrane helix</keyword>
<keyword evidence="2" id="KW-0472">Membrane</keyword>
<feature type="transmembrane region" description="Helical" evidence="2">
    <location>
        <begin position="339"/>
        <end position="358"/>
    </location>
</feature>
<accession>A0ABT1FCH5</accession>
<gene>
    <name evidence="4" type="ORF">NC595_13610</name>
</gene>
<dbReference type="Pfam" id="PF02517">
    <property type="entry name" value="Rce1-like"/>
    <property type="match status" value="1"/>
</dbReference>
<dbReference type="GO" id="GO:0008237">
    <property type="term" value="F:metallopeptidase activity"/>
    <property type="evidence" value="ECO:0007669"/>
    <property type="project" value="UniProtKB-KW"/>
</dbReference>
<evidence type="ECO:0000256" key="2">
    <source>
        <dbReference type="SAM" id="Phobius"/>
    </source>
</evidence>
<evidence type="ECO:0000259" key="3">
    <source>
        <dbReference type="Pfam" id="PF02517"/>
    </source>
</evidence>
<evidence type="ECO:0000256" key="1">
    <source>
        <dbReference type="SAM" id="MobiDB-lite"/>
    </source>
</evidence>
<dbReference type="Proteomes" id="UP001204615">
    <property type="component" value="Unassembled WGS sequence"/>
</dbReference>
<organism evidence="4 5">
    <name type="scientific">Dyella lutea</name>
    <dbReference type="NCBI Taxonomy" id="2950441"/>
    <lineage>
        <taxon>Bacteria</taxon>
        <taxon>Pseudomonadati</taxon>
        <taxon>Pseudomonadota</taxon>
        <taxon>Gammaproteobacteria</taxon>
        <taxon>Lysobacterales</taxon>
        <taxon>Rhodanobacteraceae</taxon>
        <taxon>Dyella</taxon>
    </lineage>
</organism>
<evidence type="ECO:0000313" key="4">
    <source>
        <dbReference type="EMBL" id="MCP1375081.1"/>
    </source>
</evidence>
<sequence>MLLAFGWLAAELTAIHLANDAGRVLQTLRRGEPRWQWRLRVPRDLIAGRVFGDGDVRRASDGLEIISSGKDPFELGLPIAQRLDLAHWPILAVDSEGRADARVSIVWEDGQGTACLTQAQAWHVGAPLRIDLRRRTGRDPAGHPCALPLSASMLRLRVSAPPGTSWILRHVALEAADPATEHGTRPALPPPSLPSPTTQLPALTGRTASPLIWLPVNASAEELLTWRDEAIRRQAGAIVVRADLPPRTPRSIPPQWLTWLACGAYAAALLHLAWRPRGDLVTLAAVFAGALWLIAGRHWGEDNSWPAIVVVTAAFAFAAWSTSRDGPRRWEWIGRWRSIGWWAPLLLIPIAAATGLAWGHSIEPIKPWRALLYLGWAGMQQWLLLGFALPRLERILRSGPWAILSVAALFALMHTPNGTLMQLCLLSELFWAACFLRNRSLLPVAIAHAASAVIAGATLIGPVLRSLEVSGRFFL</sequence>
<dbReference type="EMBL" id="JAMZEK010000003">
    <property type="protein sequence ID" value="MCP1375081.1"/>
    <property type="molecule type" value="Genomic_DNA"/>
</dbReference>
<comment type="caution">
    <text evidence="4">The sequence shown here is derived from an EMBL/GenBank/DDBJ whole genome shotgun (WGS) entry which is preliminary data.</text>
</comment>
<keyword evidence="2" id="KW-0812">Transmembrane</keyword>